<sequence>MAMILTPAQTCGPLFGFAMTPPDITRTVAEDDPAAVVIEGMVLDGRGDHVDYGAFLELWSREQACRVRTLEGRFRAVVRKPEPVTLPDGNRLAPHLSIFLFTRGLAGPLVTKVYFPDEEQANRSDAILRQVPEARRPLLIARPTGVERHLRYDIRLQGERESVFFSID</sequence>
<keyword evidence="1" id="KW-0560">Oxidoreductase</keyword>
<evidence type="ECO:0000313" key="2">
    <source>
        <dbReference type="Proteomes" id="UP000003824"/>
    </source>
</evidence>
<dbReference type="InterPro" id="IPR015889">
    <property type="entry name" value="Intradiol_dOase_core"/>
</dbReference>
<dbReference type="GO" id="GO:0005506">
    <property type="term" value="F:iron ion binding"/>
    <property type="evidence" value="ECO:0007669"/>
    <property type="project" value="InterPro"/>
</dbReference>
<dbReference type="SUPFAM" id="SSF49482">
    <property type="entry name" value="Aromatic compound dioxygenase"/>
    <property type="match status" value="1"/>
</dbReference>
<dbReference type="AlphaFoldDB" id="D5ZRR8"/>
<dbReference type="PANTHER" id="PTHR33711">
    <property type="entry name" value="DIOXYGENASE, PUTATIVE (AFU_ORTHOLOGUE AFUA_2G02910)-RELATED"/>
    <property type="match status" value="1"/>
</dbReference>
<dbReference type="GO" id="GO:0016702">
    <property type="term" value="F:oxidoreductase activity, acting on single donors with incorporation of molecular oxygen, incorporation of two atoms of oxygen"/>
    <property type="evidence" value="ECO:0007669"/>
    <property type="project" value="InterPro"/>
</dbReference>
<reference evidence="2" key="1">
    <citation type="submission" date="2008-12" db="EMBL/GenBank/DDBJ databases">
        <title>Annotation of Streptomyces ghanaensis ATCC 14672.</title>
        <authorList>
            <consortium name="The Broad Institute Genome Sequencing Platform"/>
            <consortium name="Broad Institute Microbial Sequencing Center"/>
            <person name="Fischbach M."/>
            <person name="Ward D."/>
            <person name="Young S."/>
            <person name="Kodira C.D."/>
            <person name="Zeng Q."/>
            <person name="Koehrsen M."/>
            <person name="Godfrey P."/>
            <person name="Alvarado L."/>
            <person name="Berlin A.M."/>
            <person name="Borenstein D."/>
            <person name="Chen Z."/>
            <person name="Engels R."/>
            <person name="Freedman E."/>
            <person name="Gellesch M."/>
            <person name="Goldberg J."/>
            <person name="Griggs A."/>
            <person name="Gujja S."/>
            <person name="Heiman D.I."/>
            <person name="Hepburn T.A."/>
            <person name="Howarth C."/>
            <person name="Jen D."/>
            <person name="Larson L."/>
            <person name="Lewis B."/>
            <person name="Mehta T."/>
            <person name="Park D."/>
            <person name="Pearson M."/>
            <person name="Roberts A."/>
            <person name="Saif S."/>
            <person name="Shea T.D."/>
            <person name="Shenoy N."/>
            <person name="Sisk P."/>
            <person name="Stolte C."/>
            <person name="Sykes S.N."/>
            <person name="Walk T."/>
            <person name="White J."/>
            <person name="Yandava C."/>
            <person name="Straight P."/>
            <person name="Clardy J."/>
            <person name="Hung D."/>
            <person name="Kolter R."/>
            <person name="Mekalanos J."/>
            <person name="Walker S."/>
            <person name="Walsh C.T."/>
            <person name="Wieland B.L.C."/>
            <person name="Ilzarbe M."/>
            <person name="Galagan J."/>
            <person name="Nusbaum C."/>
            <person name="Birren B."/>
        </authorList>
    </citation>
    <scope>NUCLEOTIDE SEQUENCE [LARGE SCALE GENOMIC DNA]</scope>
    <source>
        <strain evidence="2">ATCC 14672 / DSM 40746 / JCM 4963 / KCTC 9882 / NRRL B-12104 / FH 1290</strain>
    </source>
</reference>
<dbReference type="Proteomes" id="UP000003824">
    <property type="component" value="Unassembled WGS sequence"/>
</dbReference>
<proteinExistence type="predicted"/>
<protein>
    <submittedName>
        <fullName evidence="1">Protocatechuate 3,4-dioxygenase alpha chain</fullName>
    </submittedName>
</protein>
<gene>
    <name evidence="1" type="ORF">SSFG_01830</name>
</gene>
<dbReference type="EMBL" id="DS999641">
    <property type="protein sequence ID" value="EFE66581.2"/>
    <property type="molecule type" value="Genomic_DNA"/>
</dbReference>
<dbReference type="eggNOG" id="COG3485">
    <property type="taxonomic scope" value="Bacteria"/>
</dbReference>
<accession>D5ZRR8</accession>
<name>D5ZRR8_STRV1</name>
<evidence type="ECO:0000313" key="1">
    <source>
        <dbReference type="EMBL" id="EFE66581.2"/>
    </source>
</evidence>
<organism evidence="1 2">
    <name type="scientific">Streptomyces viridosporus (strain ATCC 14672 / DSM 40746 / JCM 4963 / KCTC 9882 / NRRL B-12104 / FH 1290)</name>
    <name type="common">Streptomyces ghanaensis</name>
    <dbReference type="NCBI Taxonomy" id="566461"/>
    <lineage>
        <taxon>Bacteria</taxon>
        <taxon>Bacillati</taxon>
        <taxon>Actinomycetota</taxon>
        <taxon>Actinomycetes</taxon>
        <taxon>Kitasatosporales</taxon>
        <taxon>Streptomycetaceae</taxon>
        <taxon>Streptomyces</taxon>
    </lineage>
</organism>
<dbReference type="Gene3D" id="2.60.130.10">
    <property type="entry name" value="Aromatic compound dioxygenase"/>
    <property type="match status" value="1"/>
</dbReference>
<dbReference type="PANTHER" id="PTHR33711:SF9">
    <property type="entry name" value="PROTOCATECHUATE 3,4-DIOXYGENASE ALPHA CHAIN"/>
    <property type="match status" value="1"/>
</dbReference>
<keyword evidence="1" id="KW-0223">Dioxygenase</keyword>
<dbReference type="InterPro" id="IPR050770">
    <property type="entry name" value="Intradiol_RC_Dioxygenase"/>
</dbReference>